<dbReference type="InterPro" id="IPR002355">
    <property type="entry name" value="Cu_oxidase_Cu_BS"/>
</dbReference>
<dbReference type="Pfam" id="PF00394">
    <property type="entry name" value="Cu-oxidase"/>
    <property type="match status" value="1"/>
</dbReference>
<dbReference type="Pfam" id="PF07731">
    <property type="entry name" value="Cu-oxidase_2"/>
    <property type="match status" value="1"/>
</dbReference>
<evidence type="ECO:0000313" key="8">
    <source>
        <dbReference type="EMBL" id="QTN36367.1"/>
    </source>
</evidence>
<gene>
    <name evidence="8" type="ORF">HZ995_02265</name>
</gene>
<dbReference type="SUPFAM" id="SSF49503">
    <property type="entry name" value="Cupredoxins"/>
    <property type="match status" value="3"/>
</dbReference>
<organism evidence="8 9">
    <name type="scientific">Cognatishimia activa</name>
    <dbReference type="NCBI Taxonomy" id="1715691"/>
    <lineage>
        <taxon>Bacteria</taxon>
        <taxon>Pseudomonadati</taxon>
        <taxon>Pseudomonadota</taxon>
        <taxon>Alphaproteobacteria</taxon>
        <taxon>Rhodobacterales</taxon>
        <taxon>Paracoccaceae</taxon>
        <taxon>Cognatishimia</taxon>
    </lineage>
</organism>
<evidence type="ECO:0000259" key="6">
    <source>
        <dbReference type="Pfam" id="PF07731"/>
    </source>
</evidence>
<feature type="signal peptide" evidence="4">
    <location>
        <begin position="1"/>
        <end position="25"/>
    </location>
</feature>
<evidence type="ECO:0000256" key="3">
    <source>
        <dbReference type="ARBA" id="ARBA00023008"/>
    </source>
</evidence>
<sequence length="460" mass="50104">MNPTRRQVLGGLAASSAVLALPARAVGTTALTAQVADMQLLPQEYGRTTIWGFGGTMPGPEIRVAQGSRVQRHLINDLPQATSIHWHGIRIDNAMDGASGLTQDAVEPGAAFDYDFIAPDAGTYWYHAHNRSFEQVARGLYGALIVEEPSPPDVDAEDVLVLDDWLVDPATGQIDSAFESPHDRSHAGRNGNFIATNGVSGLAKTARKNERRRLRIINAANARLFQLRLEGLDGWVVALDGMPLSQPKKIGKSFILGPAQRADVFVDVTADVGSSAYLLAILDGEAWPQVRYDVTGQSAKAKRNMPKPLPENSHQRVKLEGATSLSLNMEGGAMGSLRAATFNGERLNFRQLVREGQFWAFNGAIGTMNNPPLAKLSQGENVRLRIHNDTAFPHAMHLHGMHFHEVTEDGRLGPLRDTTLLFGDQTREIAFVADNPGQWLLHCHMLSHAASGMMTRIEVA</sequence>
<feature type="domain" description="Plastocyanin-like" evidence="6">
    <location>
        <begin position="351"/>
        <end position="459"/>
    </location>
</feature>
<feature type="domain" description="Plastocyanin-like" evidence="5">
    <location>
        <begin position="159"/>
        <end position="279"/>
    </location>
</feature>
<dbReference type="InterPro" id="IPR006311">
    <property type="entry name" value="TAT_signal"/>
</dbReference>
<proteinExistence type="predicted"/>
<dbReference type="Proteomes" id="UP000665026">
    <property type="component" value="Chromosome"/>
</dbReference>
<dbReference type="CDD" id="cd13861">
    <property type="entry name" value="CuRO_1_CumA_like"/>
    <property type="match status" value="1"/>
</dbReference>
<dbReference type="Pfam" id="PF07732">
    <property type="entry name" value="Cu-oxidase_3"/>
    <property type="match status" value="1"/>
</dbReference>
<evidence type="ECO:0000259" key="5">
    <source>
        <dbReference type="Pfam" id="PF00394"/>
    </source>
</evidence>
<dbReference type="Gene3D" id="2.60.40.420">
    <property type="entry name" value="Cupredoxins - blue copper proteins"/>
    <property type="match status" value="3"/>
</dbReference>
<evidence type="ECO:0000256" key="2">
    <source>
        <dbReference type="ARBA" id="ARBA00023002"/>
    </source>
</evidence>
<dbReference type="GO" id="GO:0005507">
    <property type="term" value="F:copper ion binding"/>
    <property type="evidence" value="ECO:0007669"/>
    <property type="project" value="InterPro"/>
</dbReference>
<dbReference type="PANTHER" id="PTHR11709:SF394">
    <property type="entry name" value="FI03373P-RELATED"/>
    <property type="match status" value="1"/>
</dbReference>
<dbReference type="InterPro" id="IPR045087">
    <property type="entry name" value="Cu-oxidase_fam"/>
</dbReference>
<feature type="chain" id="PRO_5037064036" evidence="4">
    <location>
        <begin position="26"/>
        <end position="460"/>
    </location>
</feature>
<feature type="domain" description="Plastocyanin-like" evidence="7">
    <location>
        <begin position="37"/>
        <end position="149"/>
    </location>
</feature>
<dbReference type="InterPro" id="IPR011706">
    <property type="entry name" value="Cu-oxidase_C"/>
</dbReference>
<accession>A0A975ER75</accession>
<dbReference type="PROSITE" id="PS00080">
    <property type="entry name" value="MULTICOPPER_OXIDASE2"/>
    <property type="match status" value="1"/>
</dbReference>
<dbReference type="PROSITE" id="PS51318">
    <property type="entry name" value="TAT"/>
    <property type="match status" value="1"/>
</dbReference>
<evidence type="ECO:0000256" key="4">
    <source>
        <dbReference type="SAM" id="SignalP"/>
    </source>
</evidence>
<dbReference type="InterPro" id="IPR008972">
    <property type="entry name" value="Cupredoxin"/>
</dbReference>
<evidence type="ECO:0000256" key="1">
    <source>
        <dbReference type="ARBA" id="ARBA00022723"/>
    </source>
</evidence>
<dbReference type="KEGG" id="cact:HZ995_02265"/>
<keyword evidence="3" id="KW-0186">Copper</keyword>
<name>A0A975ER75_9RHOB</name>
<keyword evidence="2" id="KW-0560">Oxidoreductase</keyword>
<dbReference type="PANTHER" id="PTHR11709">
    <property type="entry name" value="MULTI-COPPER OXIDASE"/>
    <property type="match status" value="1"/>
</dbReference>
<dbReference type="AlphaFoldDB" id="A0A975ER75"/>
<reference evidence="8" key="1">
    <citation type="submission" date="2020-07" db="EMBL/GenBank/DDBJ databases">
        <title>Genome sequences of bacteria associated with the marine, planktonic diatom Thalassiosira profunda strain ECT2AJA-044.</title>
        <authorList>
            <person name="Gargas C.B."/>
            <person name="Roberts W.R."/>
            <person name="Alverson A.J."/>
        </authorList>
    </citation>
    <scope>NUCLEOTIDE SEQUENCE</scope>
    <source>
        <strain evidence="8">ECT2AJA-044</strain>
    </source>
</reference>
<evidence type="ECO:0000259" key="7">
    <source>
        <dbReference type="Pfam" id="PF07732"/>
    </source>
</evidence>
<protein>
    <submittedName>
        <fullName evidence="8">Multicopper oxidase family protein</fullName>
    </submittedName>
</protein>
<dbReference type="EMBL" id="CP060010">
    <property type="protein sequence ID" value="QTN36367.1"/>
    <property type="molecule type" value="Genomic_DNA"/>
</dbReference>
<keyword evidence="1" id="KW-0479">Metal-binding</keyword>
<dbReference type="RefSeq" id="WP_209357068.1">
    <property type="nucleotide sequence ID" value="NZ_CP060010.1"/>
</dbReference>
<keyword evidence="4" id="KW-0732">Signal</keyword>
<dbReference type="InterPro" id="IPR001117">
    <property type="entry name" value="Cu-oxidase_2nd"/>
</dbReference>
<evidence type="ECO:0000313" key="9">
    <source>
        <dbReference type="Proteomes" id="UP000665026"/>
    </source>
</evidence>
<dbReference type="GO" id="GO:0016491">
    <property type="term" value="F:oxidoreductase activity"/>
    <property type="evidence" value="ECO:0007669"/>
    <property type="project" value="UniProtKB-KW"/>
</dbReference>
<dbReference type="InterPro" id="IPR011707">
    <property type="entry name" value="Cu-oxidase-like_N"/>
</dbReference>